<evidence type="ECO:0000256" key="6">
    <source>
        <dbReference type="RuleBase" id="RU363034"/>
    </source>
</evidence>
<dbReference type="Gene3D" id="2.40.10.10">
    <property type="entry name" value="Trypsin-like serine proteases"/>
    <property type="match status" value="1"/>
</dbReference>
<dbReference type="EMBL" id="JBEUOH010000021">
    <property type="protein sequence ID" value="KAL0868671.1"/>
    <property type="molecule type" value="Genomic_DNA"/>
</dbReference>
<dbReference type="PROSITE" id="PS00134">
    <property type="entry name" value="TRYPSIN_HIS"/>
    <property type="match status" value="1"/>
</dbReference>
<keyword evidence="7" id="KW-0472">Membrane</keyword>
<accession>A0ABR3HE29</accession>
<gene>
    <name evidence="9" type="ORF">ABMA27_008122</name>
</gene>
<dbReference type="Pfam" id="PF00089">
    <property type="entry name" value="Trypsin"/>
    <property type="match status" value="1"/>
</dbReference>
<dbReference type="PRINTS" id="PR00722">
    <property type="entry name" value="CHYMOTRYPSIN"/>
</dbReference>
<dbReference type="InterPro" id="IPR001254">
    <property type="entry name" value="Trypsin_dom"/>
</dbReference>
<keyword evidence="3 6" id="KW-0378">Hydrolase</keyword>
<sequence length="272" mass="29818">MNLHNTKKCYSILRFFCYFICLAYLTCCCYAAPRIIGGFPVTIDRYPSLVQVEFRSLFAQTWSQSCAANILNEKYVLSAAHCFFGLFYSPALRRIRAGTTYRNSGGSVVEVEREFNHPTFGQNGADGDITVVRLAGYGLEFNPVIKPVYVVHPQSVIPDNQPVIHAGWGTTELGTASDVLRDVTVFTVNREICRERYATLEEPLPITENMICAGLLDVGGRDACQGDSGGPLYFGNTLIGVVSFGEGCANATFPGVSTSVGPYVQWIQSVAF</sequence>
<keyword evidence="7" id="KW-0812">Transmembrane</keyword>
<dbReference type="InterPro" id="IPR009003">
    <property type="entry name" value="Peptidase_S1_PA"/>
</dbReference>
<evidence type="ECO:0000259" key="8">
    <source>
        <dbReference type="PROSITE" id="PS50240"/>
    </source>
</evidence>
<evidence type="ECO:0000313" key="9">
    <source>
        <dbReference type="EMBL" id="KAL0868671.1"/>
    </source>
</evidence>
<protein>
    <recommendedName>
        <fullName evidence="8">Peptidase S1 domain-containing protein</fullName>
    </recommendedName>
</protein>
<dbReference type="SUPFAM" id="SSF50494">
    <property type="entry name" value="Trypsin-like serine proteases"/>
    <property type="match status" value="1"/>
</dbReference>
<proteinExistence type="inferred from homology"/>
<keyword evidence="7" id="KW-1133">Transmembrane helix</keyword>
<comment type="caution">
    <text evidence="9">The sequence shown here is derived from an EMBL/GenBank/DDBJ whole genome shotgun (WGS) entry which is preliminary data.</text>
</comment>
<evidence type="ECO:0000256" key="7">
    <source>
        <dbReference type="SAM" id="Phobius"/>
    </source>
</evidence>
<dbReference type="InterPro" id="IPR043504">
    <property type="entry name" value="Peptidase_S1_PA_chymotrypsin"/>
</dbReference>
<dbReference type="Proteomes" id="UP001549920">
    <property type="component" value="Unassembled WGS sequence"/>
</dbReference>
<dbReference type="PROSITE" id="PS00135">
    <property type="entry name" value="TRYPSIN_SER"/>
    <property type="match status" value="1"/>
</dbReference>
<evidence type="ECO:0000256" key="2">
    <source>
        <dbReference type="ARBA" id="ARBA00022670"/>
    </source>
</evidence>
<dbReference type="InterPro" id="IPR050430">
    <property type="entry name" value="Peptidase_S1"/>
</dbReference>
<comment type="similarity">
    <text evidence="1">Belongs to the peptidase S1 family.</text>
</comment>
<name>A0ABR3HE29_LOXSC</name>
<dbReference type="PANTHER" id="PTHR24276:SF91">
    <property type="entry name" value="AT26814P-RELATED"/>
    <property type="match status" value="1"/>
</dbReference>
<evidence type="ECO:0000256" key="4">
    <source>
        <dbReference type="ARBA" id="ARBA00022825"/>
    </source>
</evidence>
<organism evidence="9 10">
    <name type="scientific">Loxostege sticticalis</name>
    <name type="common">Beet webworm moth</name>
    <dbReference type="NCBI Taxonomy" id="481309"/>
    <lineage>
        <taxon>Eukaryota</taxon>
        <taxon>Metazoa</taxon>
        <taxon>Ecdysozoa</taxon>
        <taxon>Arthropoda</taxon>
        <taxon>Hexapoda</taxon>
        <taxon>Insecta</taxon>
        <taxon>Pterygota</taxon>
        <taxon>Neoptera</taxon>
        <taxon>Endopterygota</taxon>
        <taxon>Lepidoptera</taxon>
        <taxon>Glossata</taxon>
        <taxon>Ditrysia</taxon>
        <taxon>Pyraloidea</taxon>
        <taxon>Crambidae</taxon>
        <taxon>Pyraustinae</taxon>
        <taxon>Loxostege</taxon>
    </lineage>
</organism>
<dbReference type="SMART" id="SM00020">
    <property type="entry name" value="Tryp_SPc"/>
    <property type="match status" value="1"/>
</dbReference>
<feature type="transmembrane region" description="Helical" evidence="7">
    <location>
        <begin position="12"/>
        <end position="33"/>
    </location>
</feature>
<keyword evidence="4 6" id="KW-0720">Serine protease</keyword>
<dbReference type="PROSITE" id="PS50240">
    <property type="entry name" value="TRYPSIN_DOM"/>
    <property type="match status" value="1"/>
</dbReference>
<dbReference type="InterPro" id="IPR033116">
    <property type="entry name" value="TRYPSIN_SER"/>
</dbReference>
<dbReference type="InterPro" id="IPR001314">
    <property type="entry name" value="Peptidase_S1A"/>
</dbReference>
<keyword evidence="10" id="KW-1185">Reference proteome</keyword>
<keyword evidence="5" id="KW-1015">Disulfide bond</keyword>
<reference evidence="9 10" key="1">
    <citation type="submission" date="2024-06" db="EMBL/GenBank/DDBJ databases">
        <title>A chromosome-level genome assembly of beet webworm, Loxostege sticticalis.</title>
        <authorList>
            <person name="Zhang Y."/>
        </authorList>
    </citation>
    <scope>NUCLEOTIDE SEQUENCE [LARGE SCALE GENOMIC DNA]</scope>
    <source>
        <strain evidence="9">AQ026</strain>
        <tissue evidence="9">Whole body</tissue>
    </source>
</reference>
<dbReference type="InterPro" id="IPR018114">
    <property type="entry name" value="TRYPSIN_HIS"/>
</dbReference>
<evidence type="ECO:0000313" key="10">
    <source>
        <dbReference type="Proteomes" id="UP001549920"/>
    </source>
</evidence>
<dbReference type="CDD" id="cd00190">
    <property type="entry name" value="Tryp_SPc"/>
    <property type="match status" value="1"/>
</dbReference>
<keyword evidence="2 6" id="KW-0645">Protease</keyword>
<dbReference type="PANTHER" id="PTHR24276">
    <property type="entry name" value="POLYSERASE-RELATED"/>
    <property type="match status" value="1"/>
</dbReference>
<feature type="domain" description="Peptidase S1" evidence="8">
    <location>
        <begin position="35"/>
        <end position="272"/>
    </location>
</feature>
<evidence type="ECO:0000256" key="1">
    <source>
        <dbReference type="ARBA" id="ARBA00007664"/>
    </source>
</evidence>
<evidence type="ECO:0000256" key="5">
    <source>
        <dbReference type="ARBA" id="ARBA00023157"/>
    </source>
</evidence>
<evidence type="ECO:0000256" key="3">
    <source>
        <dbReference type="ARBA" id="ARBA00022801"/>
    </source>
</evidence>